<feature type="signal peptide" evidence="1">
    <location>
        <begin position="1"/>
        <end position="26"/>
    </location>
</feature>
<dbReference type="RefSeq" id="WP_146413573.1">
    <property type="nucleotide sequence ID" value="NZ_SJPZ01000001.1"/>
</dbReference>
<organism evidence="2 3">
    <name type="scientific">Crateriforma conspicua</name>
    <dbReference type="NCBI Taxonomy" id="2527996"/>
    <lineage>
        <taxon>Bacteria</taxon>
        <taxon>Pseudomonadati</taxon>
        <taxon>Planctomycetota</taxon>
        <taxon>Planctomycetia</taxon>
        <taxon>Planctomycetales</taxon>
        <taxon>Planctomycetaceae</taxon>
        <taxon>Crateriforma</taxon>
    </lineage>
</organism>
<gene>
    <name evidence="2" type="ORF">V7x_26690</name>
</gene>
<evidence type="ECO:0000256" key="1">
    <source>
        <dbReference type="SAM" id="SignalP"/>
    </source>
</evidence>
<proteinExistence type="predicted"/>
<protein>
    <submittedName>
        <fullName evidence="2">Uncharacterized protein</fullName>
    </submittedName>
</protein>
<dbReference type="AlphaFoldDB" id="A0A5C6FXH8"/>
<accession>A0A5C6FXH8</accession>
<comment type="caution">
    <text evidence="2">The sequence shown here is derived from an EMBL/GenBank/DDBJ whole genome shotgun (WGS) entry which is preliminary data.</text>
</comment>
<feature type="chain" id="PRO_5022838925" evidence="1">
    <location>
        <begin position="27"/>
        <end position="116"/>
    </location>
</feature>
<sequence length="116" mass="12565" precursor="true">MNSPLFNSARLVAGLVSALVSFAGLADPVRVQCSGSTSTVQNPVEGTTDTRLVWEDEKSSVGFLFDRALAKNTVYTASFKIGQCGGKRLFWHCPHYGNQIGFPGGIVREGDWKVLE</sequence>
<dbReference type="EMBL" id="SJPZ01000001">
    <property type="protein sequence ID" value="TWU67096.1"/>
    <property type="molecule type" value="Genomic_DNA"/>
</dbReference>
<evidence type="ECO:0000313" key="3">
    <source>
        <dbReference type="Proteomes" id="UP000316476"/>
    </source>
</evidence>
<name>A0A5C6FXH8_9PLAN</name>
<evidence type="ECO:0000313" key="2">
    <source>
        <dbReference type="EMBL" id="TWU67096.1"/>
    </source>
</evidence>
<dbReference type="Proteomes" id="UP000316476">
    <property type="component" value="Unassembled WGS sequence"/>
</dbReference>
<keyword evidence="1" id="KW-0732">Signal</keyword>
<reference evidence="2 3" key="1">
    <citation type="submission" date="2019-02" db="EMBL/GenBank/DDBJ databases">
        <title>Deep-cultivation of Planctomycetes and their phenomic and genomic characterization uncovers novel biology.</title>
        <authorList>
            <person name="Wiegand S."/>
            <person name="Jogler M."/>
            <person name="Boedeker C."/>
            <person name="Pinto D."/>
            <person name="Vollmers J."/>
            <person name="Rivas-Marin E."/>
            <person name="Kohn T."/>
            <person name="Peeters S.H."/>
            <person name="Heuer A."/>
            <person name="Rast P."/>
            <person name="Oberbeckmann S."/>
            <person name="Bunk B."/>
            <person name="Jeske O."/>
            <person name="Meyerdierks A."/>
            <person name="Storesund J.E."/>
            <person name="Kallscheuer N."/>
            <person name="Luecker S."/>
            <person name="Lage O.M."/>
            <person name="Pohl T."/>
            <person name="Merkel B.J."/>
            <person name="Hornburger P."/>
            <person name="Mueller R.-W."/>
            <person name="Bruemmer F."/>
            <person name="Labrenz M."/>
            <person name="Spormann A.M."/>
            <person name="Op Den Camp H."/>
            <person name="Overmann J."/>
            <person name="Amann R."/>
            <person name="Jetten M.S.M."/>
            <person name="Mascher T."/>
            <person name="Medema M.H."/>
            <person name="Devos D.P."/>
            <person name="Kaster A.-K."/>
            <person name="Ovreas L."/>
            <person name="Rohde M."/>
            <person name="Galperin M.Y."/>
            <person name="Jogler C."/>
        </authorList>
    </citation>
    <scope>NUCLEOTIDE SEQUENCE [LARGE SCALE GENOMIC DNA]</scope>
    <source>
        <strain evidence="2 3">V7</strain>
    </source>
</reference>